<sequence>MNNNSSIISLFTTPFFTKSDLKSKKYASKPLGKCLTEKTVCGGTIESADDCIEKS</sequence>
<gene>
    <name evidence="1" type="ORF">GCM10009118_16660</name>
</gene>
<name>A0ABN1MPR3_9FLAO</name>
<comment type="caution">
    <text evidence="1">The sequence shown here is derived from an EMBL/GenBank/DDBJ whole genome shotgun (WGS) entry which is preliminary data.</text>
</comment>
<evidence type="ECO:0008006" key="3">
    <source>
        <dbReference type="Google" id="ProtNLM"/>
    </source>
</evidence>
<evidence type="ECO:0000313" key="2">
    <source>
        <dbReference type="Proteomes" id="UP001501126"/>
    </source>
</evidence>
<evidence type="ECO:0000313" key="1">
    <source>
        <dbReference type="EMBL" id="GAA0875257.1"/>
    </source>
</evidence>
<dbReference type="Proteomes" id="UP001501126">
    <property type="component" value="Unassembled WGS sequence"/>
</dbReference>
<organism evidence="1 2">
    <name type="scientific">Wandonia haliotis</name>
    <dbReference type="NCBI Taxonomy" id="574963"/>
    <lineage>
        <taxon>Bacteria</taxon>
        <taxon>Pseudomonadati</taxon>
        <taxon>Bacteroidota</taxon>
        <taxon>Flavobacteriia</taxon>
        <taxon>Flavobacteriales</taxon>
        <taxon>Crocinitomicaceae</taxon>
        <taxon>Wandonia</taxon>
    </lineage>
</organism>
<protein>
    <recommendedName>
        <fullName evidence="3">ShKT domain-containing protein</fullName>
    </recommendedName>
</protein>
<accession>A0ABN1MPR3</accession>
<proteinExistence type="predicted"/>
<reference evidence="1 2" key="1">
    <citation type="journal article" date="2019" name="Int. J. Syst. Evol. Microbiol.">
        <title>The Global Catalogue of Microorganisms (GCM) 10K type strain sequencing project: providing services to taxonomists for standard genome sequencing and annotation.</title>
        <authorList>
            <consortium name="The Broad Institute Genomics Platform"/>
            <consortium name="The Broad Institute Genome Sequencing Center for Infectious Disease"/>
            <person name="Wu L."/>
            <person name="Ma J."/>
        </authorList>
    </citation>
    <scope>NUCLEOTIDE SEQUENCE [LARGE SCALE GENOMIC DNA]</scope>
    <source>
        <strain evidence="1 2">JCM 16083</strain>
    </source>
</reference>
<dbReference type="EMBL" id="BAAAFH010000011">
    <property type="protein sequence ID" value="GAA0875257.1"/>
    <property type="molecule type" value="Genomic_DNA"/>
</dbReference>
<keyword evidence="2" id="KW-1185">Reference proteome</keyword>